<reference evidence="2 3" key="1">
    <citation type="submission" date="2020-02" db="EMBL/GenBank/DDBJ databases">
        <title>Balneolaceae bacterium YR4-1, complete genome.</title>
        <authorList>
            <person name="Li Y."/>
            <person name="Wu S."/>
        </authorList>
    </citation>
    <scope>NUCLEOTIDE SEQUENCE [LARGE SCALE GENOMIC DNA]</scope>
    <source>
        <strain evidence="2 3">YR4-1</strain>
    </source>
</reference>
<dbReference type="Gene3D" id="1.10.30.50">
    <property type="match status" value="1"/>
</dbReference>
<evidence type="ECO:0000313" key="2">
    <source>
        <dbReference type="EMBL" id="NGP75017.1"/>
    </source>
</evidence>
<evidence type="ECO:0000313" key="3">
    <source>
        <dbReference type="Proteomes" id="UP000473278"/>
    </source>
</evidence>
<keyword evidence="3" id="KW-1185">Reference proteome</keyword>
<dbReference type="InterPro" id="IPR003615">
    <property type="entry name" value="HNH_nuc"/>
</dbReference>
<evidence type="ECO:0000259" key="1">
    <source>
        <dbReference type="Pfam" id="PF13391"/>
    </source>
</evidence>
<protein>
    <recommendedName>
        <fullName evidence="1">HNH nuclease domain-containing protein</fullName>
    </recommendedName>
</protein>
<dbReference type="EMBL" id="JAALLT010000001">
    <property type="protein sequence ID" value="NGP75017.1"/>
    <property type="molecule type" value="Genomic_DNA"/>
</dbReference>
<comment type="caution">
    <text evidence="2">The sequence shown here is derived from an EMBL/GenBank/DDBJ whole genome shotgun (WGS) entry which is preliminary data.</text>
</comment>
<dbReference type="CDD" id="cd00085">
    <property type="entry name" value="HNHc"/>
    <property type="match status" value="1"/>
</dbReference>
<dbReference type="Proteomes" id="UP000473278">
    <property type="component" value="Unassembled WGS sequence"/>
</dbReference>
<dbReference type="PIRSF" id="PIRSF030850">
    <property type="entry name" value="UCP030850"/>
    <property type="match status" value="1"/>
</dbReference>
<accession>A0A6M1SWU7</accession>
<dbReference type="AlphaFoldDB" id="A0A6M1SWU7"/>
<dbReference type="InterPro" id="IPR011396">
    <property type="entry name" value="PT_DNA_restrict"/>
</dbReference>
<name>A0A6M1SWU7_9BACT</name>
<dbReference type="Pfam" id="PF13391">
    <property type="entry name" value="HNH_2"/>
    <property type="match status" value="1"/>
</dbReference>
<organism evidence="2 3">
    <name type="scientific">Halalkalibaculum roseum</name>
    <dbReference type="NCBI Taxonomy" id="2709311"/>
    <lineage>
        <taxon>Bacteria</taxon>
        <taxon>Pseudomonadati</taxon>
        <taxon>Balneolota</taxon>
        <taxon>Balneolia</taxon>
        <taxon>Balneolales</taxon>
        <taxon>Balneolaceae</taxon>
        <taxon>Halalkalibaculum</taxon>
    </lineage>
</organism>
<dbReference type="RefSeq" id="WP_165138006.1">
    <property type="nucleotide sequence ID" value="NZ_JAALLT010000001.1"/>
</dbReference>
<gene>
    <name evidence="2" type="ORF">G3570_00110</name>
</gene>
<sequence length="326" mass="38562">MDTLPYRNELTSLRSDTTHDWGEVTKGRAPHKPFLLLSILDGIESGWITNHQIELSRDLTDTFFTYWNAIMGKDRITTIALPYYHMQSEPFWELVYKEGARPFSSSPSLGSLRKRVEHVEINPDLFRHFSDSQERNRYRKLLLATYFNKETAELLEDLISLNRLSYDYSEGLLERVAEPFEKYVSNDEKRYIEQSYKRQVRDKGFRQALRRIYKDTCVLCRSSVVTRTDESLIDGAHIIPWEDKGTDDPRNGLALCKTHHWMFDSYLLTIKPNYQIKLSAWLKKEGKEIDHTLAWDGKEILLPVEERFMPHEDALIERFKRFQEIN</sequence>
<feature type="domain" description="HNH nuclease" evidence="1">
    <location>
        <begin position="217"/>
        <end position="271"/>
    </location>
</feature>
<proteinExistence type="predicted"/>